<evidence type="ECO:0000256" key="2">
    <source>
        <dbReference type="SAM" id="Phobius"/>
    </source>
</evidence>
<evidence type="ECO:0000313" key="4">
    <source>
        <dbReference type="Proteomes" id="UP000230935"/>
    </source>
</evidence>
<sequence>MDSIKSKPETPKSDMKIELLEDILAEQQDLREAVEKNSDRLDELLHHSKKVNTWIFSQRIKGYLKIFIIIIPIILGIIYIPPLFEDVVNRYRSLLNSFPGFGSIQPNDQVNDNQINDLIKNLNINQ</sequence>
<proteinExistence type="predicted"/>
<keyword evidence="1" id="KW-0175">Coiled coil</keyword>
<evidence type="ECO:0000256" key="1">
    <source>
        <dbReference type="SAM" id="Coils"/>
    </source>
</evidence>
<dbReference type="EMBL" id="PEZZ01000007">
    <property type="protein sequence ID" value="PIS05373.1"/>
    <property type="molecule type" value="Genomic_DNA"/>
</dbReference>
<dbReference type="Proteomes" id="UP000230935">
    <property type="component" value="Unassembled WGS sequence"/>
</dbReference>
<protein>
    <submittedName>
        <fullName evidence="3">Uncharacterized protein</fullName>
    </submittedName>
</protein>
<evidence type="ECO:0000313" key="3">
    <source>
        <dbReference type="EMBL" id="PIS05373.1"/>
    </source>
</evidence>
<keyword evidence="2" id="KW-1133">Transmembrane helix</keyword>
<keyword evidence="2" id="KW-0472">Membrane</keyword>
<feature type="transmembrane region" description="Helical" evidence="2">
    <location>
        <begin position="63"/>
        <end position="84"/>
    </location>
</feature>
<organism evidence="3 4">
    <name type="scientific">Candidatus Buchananbacteria bacterium CG10_big_fil_rev_8_21_14_0_10_42_9</name>
    <dbReference type="NCBI Taxonomy" id="1974526"/>
    <lineage>
        <taxon>Bacteria</taxon>
        <taxon>Candidatus Buchananiibacteriota</taxon>
    </lineage>
</organism>
<keyword evidence="2" id="KW-0812">Transmembrane</keyword>
<name>A0A2H0W1Y8_9BACT</name>
<feature type="coiled-coil region" evidence="1">
    <location>
        <begin position="17"/>
        <end position="44"/>
    </location>
</feature>
<reference evidence="4" key="1">
    <citation type="submission" date="2017-09" db="EMBL/GenBank/DDBJ databases">
        <title>Depth-based differentiation of microbial function through sediment-hosted aquifers and enrichment of novel symbionts in the deep terrestrial subsurface.</title>
        <authorList>
            <person name="Probst A.J."/>
            <person name="Ladd B."/>
            <person name="Jarett J.K."/>
            <person name="Geller-Mcgrath D.E."/>
            <person name="Sieber C.M.K."/>
            <person name="Emerson J.B."/>
            <person name="Anantharaman K."/>
            <person name="Thomas B.C."/>
            <person name="Malmstrom R."/>
            <person name="Stieglmeier M."/>
            <person name="Klingl A."/>
            <person name="Woyke T."/>
            <person name="Ryan C.M."/>
            <person name="Banfield J.F."/>
        </authorList>
    </citation>
    <scope>NUCLEOTIDE SEQUENCE [LARGE SCALE GENOMIC DNA]</scope>
</reference>
<accession>A0A2H0W1Y8</accession>
<dbReference type="AlphaFoldDB" id="A0A2H0W1Y8"/>
<gene>
    <name evidence="3" type="ORF">COT81_01165</name>
</gene>
<comment type="caution">
    <text evidence="3">The sequence shown here is derived from an EMBL/GenBank/DDBJ whole genome shotgun (WGS) entry which is preliminary data.</text>
</comment>